<name>T1BUX6_9ZZZZ</name>
<sequence>MGIEPFLLSSSLIGVLAQRLVRVAQPRDQAAVHLRGGRATAPQSPAGQPPPTLYRPGDDILGGYRGRSGIYELIMVDEQMRTMIHDGASEQQIEHHARRSTP</sequence>
<dbReference type="InterPro" id="IPR001482">
    <property type="entry name" value="T2SS/T4SS_dom"/>
</dbReference>
<dbReference type="InterPro" id="IPR027417">
    <property type="entry name" value="P-loop_NTPase"/>
</dbReference>
<dbReference type="Gene3D" id="3.40.50.300">
    <property type="entry name" value="P-loop containing nucleotide triphosphate hydrolases"/>
    <property type="match status" value="1"/>
</dbReference>
<evidence type="ECO:0000259" key="2">
    <source>
        <dbReference type="Pfam" id="PF00437"/>
    </source>
</evidence>
<evidence type="ECO:0000313" key="3">
    <source>
        <dbReference type="EMBL" id="EQD57740.1"/>
    </source>
</evidence>
<feature type="region of interest" description="Disordered" evidence="1">
    <location>
        <begin position="34"/>
        <end position="59"/>
    </location>
</feature>
<proteinExistence type="predicted"/>
<comment type="caution">
    <text evidence="3">The sequence shown here is derived from an EMBL/GenBank/DDBJ whole genome shotgun (WGS) entry which is preliminary data.</text>
</comment>
<dbReference type="EMBL" id="AUZY01005669">
    <property type="protein sequence ID" value="EQD57740.1"/>
    <property type="molecule type" value="Genomic_DNA"/>
</dbReference>
<gene>
    <name evidence="3" type="ORF">B1B_08660</name>
</gene>
<reference evidence="3" key="1">
    <citation type="submission" date="2013-08" db="EMBL/GenBank/DDBJ databases">
        <authorList>
            <person name="Mendez C."/>
            <person name="Richter M."/>
            <person name="Ferrer M."/>
            <person name="Sanchez J."/>
        </authorList>
    </citation>
    <scope>NUCLEOTIDE SEQUENCE</scope>
</reference>
<evidence type="ECO:0000256" key="1">
    <source>
        <dbReference type="SAM" id="MobiDB-lite"/>
    </source>
</evidence>
<feature type="domain" description="Bacterial type II secretion system protein E" evidence="2">
    <location>
        <begin position="1"/>
        <end position="100"/>
    </location>
</feature>
<protein>
    <submittedName>
        <fullName evidence="3">General secretory pathway protein E</fullName>
    </submittedName>
</protein>
<reference evidence="3" key="2">
    <citation type="journal article" date="2014" name="ISME J.">
        <title>Microbial stratification in low pH oxic and suboxic macroscopic growths along an acid mine drainage.</title>
        <authorList>
            <person name="Mendez-Garcia C."/>
            <person name="Mesa V."/>
            <person name="Sprenger R.R."/>
            <person name="Richter M."/>
            <person name="Diez M.S."/>
            <person name="Solano J."/>
            <person name="Bargiela R."/>
            <person name="Golyshina O.V."/>
            <person name="Manteca A."/>
            <person name="Ramos J.L."/>
            <person name="Gallego J.R."/>
            <person name="Llorente I."/>
            <person name="Martins Dos Santos V.A."/>
            <person name="Jensen O.N."/>
            <person name="Pelaez A.I."/>
            <person name="Sanchez J."/>
            <person name="Ferrer M."/>
        </authorList>
    </citation>
    <scope>NUCLEOTIDE SEQUENCE</scope>
</reference>
<dbReference type="Pfam" id="PF00437">
    <property type="entry name" value="T2SSE"/>
    <property type="match status" value="1"/>
</dbReference>
<dbReference type="AlphaFoldDB" id="T1BUX6"/>
<accession>T1BUX6</accession>
<organism evidence="3">
    <name type="scientific">mine drainage metagenome</name>
    <dbReference type="NCBI Taxonomy" id="410659"/>
    <lineage>
        <taxon>unclassified sequences</taxon>
        <taxon>metagenomes</taxon>
        <taxon>ecological metagenomes</taxon>
    </lineage>
</organism>